<comment type="pathway">
    <text evidence="2">Protein modification; protein ubiquitination.</text>
</comment>
<comment type="catalytic activity">
    <reaction evidence="2">
        <text>S-ubiquitinyl-[E2 ubiquitin-conjugating enzyme]-L-cysteine + [acceptor protein]-L-lysine = [E2 ubiquitin-conjugating enzyme]-L-cysteine + N(6)-ubiquitinyl-[acceptor protein]-L-lysine.</text>
        <dbReference type="EC" id="2.3.2.26"/>
    </reaction>
</comment>
<feature type="region of interest" description="Disordered" evidence="3">
    <location>
        <begin position="77"/>
        <end position="99"/>
    </location>
</feature>
<dbReference type="PANTHER" id="PTHR45670">
    <property type="entry name" value="E3 UBIQUITIN-PROTEIN LIGASE TRIP12"/>
    <property type="match status" value="1"/>
</dbReference>
<dbReference type="UniPathway" id="UPA00143"/>
<keyword evidence="2" id="KW-0833">Ubl conjugation pathway</keyword>
<comment type="function">
    <text evidence="2">E3 ubiquitin-protein ligase which accepts ubiquitin from an E2 ubiquitin-conjugating enzyme in the form of a thioester and then directly transfers the ubiquitin to targeted substrates.</text>
</comment>
<protein>
    <recommendedName>
        <fullName evidence="2">E3 ubiquitin-protein ligase</fullName>
        <ecNumber evidence="2">2.3.2.26</ecNumber>
    </recommendedName>
</protein>
<comment type="similarity">
    <text evidence="2">Belongs to the UPL family. K-HECT subfamily.</text>
</comment>
<evidence type="ECO:0000256" key="1">
    <source>
        <dbReference type="ARBA" id="ARBA00022679"/>
    </source>
</evidence>
<reference evidence="4" key="2">
    <citation type="submission" date="2004-02" db="EMBL/GenBank/DDBJ databases">
        <authorList>
            <consortium name="Genoscope"/>
            <consortium name="Whitehead Institute Centre for Genome Research"/>
        </authorList>
    </citation>
    <scope>NUCLEOTIDE SEQUENCE</scope>
</reference>
<dbReference type="EC" id="2.3.2.26" evidence="2"/>
<proteinExistence type="inferred from homology"/>
<accession>Q4TBT6</accession>
<name>Q4TBT6_TETNG</name>
<dbReference type="AlphaFoldDB" id="Q4TBT6"/>
<feature type="compositionally biased region" description="Basic and acidic residues" evidence="3">
    <location>
        <begin position="89"/>
        <end position="99"/>
    </location>
</feature>
<gene>
    <name evidence="4" type="ORF">GSTENG00003618001</name>
</gene>
<dbReference type="InterPro" id="IPR045322">
    <property type="entry name" value="HECTD1/TRIP12-like"/>
</dbReference>
<comment type="caution">
    <text evidence="4">The sequence shown here is derived from an EMBL/GenBank/DDBJ whole genome shotgun (WGS) entry which is preliminary data.</text>
</comment>
<dbReference type="OrthoDB" id="412600at2759"/>
<evidence type="ECO:0000256" key="3">
    <source>
        <dbReference type="SAM" id="MobiDB-lite"/>
    </source>
</evidence>
<dbReference type="KEGG" id="tng:GSTEN00003618G001"/>
<evidence type="ECO:0000313" key="4">
    <source>
        <dbReference type="EMBL" id="CAF89646.1"/>
    </source>
</evidence>
<reference evidence="4" key="1">
    <citation type="journal article" date="2004" name="Nature">
        <title>Genome duplication in the teleost fish Tetraodon nigroviridis reveals the early vertebrate proto-karyotype.</title>
        <authorList>
            <person name="Jaillon O."/>
            <person name="Aury J.-M."/>
            <person name="Brunet F."/>
            <person name="Petit J.-L."/>
            <person name="Stange-Thomann N."/>
            <person name="Mauceli E."/>
            <person name="Bouneau L."/>
            <person name="Fischer C."/>
            <person name="Ozouf-Costaz C."/>
            <person name="Bernot A."/>
            <person name="Nicaud S."/>
            <person name="Jaffe D."/>
            <person name="Fisher S."/>
            <person name="Lutfalla G."/>
            <person name="Dossat C."/>
            <person name="Segurens B."/>
            <person name="Dasilva C."/>
            <person name="Salanoubat M."/>
            <person name="Levy M."/>
            <person name="Boudet N."/>
            <person name="Castellano S."/>
            <person name="Anthouard V."/>
            <person name="Jubin C."/>
            <person name="Castelli V."/>
            <person name="Katinka M."/>
            <person name="Vacherie B."/>
            <person name="Biemont C."/>
            <person name="Skalli Z."/>
            <person name="Cattolico L."/>
            <person name="Poulain J."/>
            <person name="De Berardinis V."/>
            <person name="Cruaud C."/>
            <person name="Duprat S."/>
            <person name="Brottier P."/>
            <person name="Coutanceau J.-P."/>
            <person name="Gouzy J."/>
            <person name="Parra G."/>
            <person name="Lardier G."/>
            <person name="Chapple C."/>
            <person name="McKernan K.J."/>
            <person name="McEwan P."/>
            <person name="Bosak S."/>
            <person name="Kellis M."/>
            <person name="Volff J.-N."/>
            <person name="Guigo R."/>
            <person name="Zody M.C."/>
            <person name="Mesirov J."/>
            <person name="Lindblad-Toh K."/>
            <person name="Birren B."/>
            <person name="Nusbaum C."/>
            <person name="Kahn D."/>
            <person name="Robinson-Rechavi M."/>
            <person name="Laudet V."/>
            <person name="Schachter V."/>
            <person name="Quetier F."/>
            <person name="Saurin W."/>
            <person name="Scarpelli C."/>
            <person name="Wincker P."/>
            <person name="Lander E.S."/>
            <person name="Weissenbach J."/>
            <person name="Roest Crollius H."/>
        </authorList>
    </citation>
    <scope>NUCLEOTIDE SEQUENCE [LARGE SCALE GENOMIC DNA]</scope>
</reference>
<dbReference type="GO" id="GO:0070534">
    <property type="term" value="P:protein K63-linked ubiquitination"/>
    <property type="evidence" value="ECO:0007669"/>
    <property type="project" value="TreeGrafter"/>
</dbReference>
<dbReference type="GO" id="GO:0061630">
    <property type="term" value="F:ubiquitin protein ligase activity"/>
    <property type="evidence" value="ECO:0007669"/>
    <property type="project" value="UniProtKB-UniRule"/>
</dbReference>
<evidence type="ECO:0000256" key="2">
    <source>
        <dbReference type="RuleBase" id="RU369009"/>
    </source>
</evidence>
<dbReference type="GO" id="GO:0043161">
    <property type="term" value="P:proteasome-mediated ubiquitin-dependent protein catabolic process"/>
    <property type="evidence" value="ECO:0007669"/>
    <property type="project" value="TreeGrafter"/>
</dbReference>
<dbReference type="GO" id="GO:0016607">
    <property type="term" value="C:nuclear speck"/>
    <property type="evidence" value="ECO:0007669"/>
    <property type="project" value="TreeGrafter"/>
</dbReference>
<organism evidence="4">
    <name type="scientific">Tetraodon nigroviridis</name>
    <name type="common">Spotted green pufferfish</name>
    <name type="synonym">Chelonodon nigroviridis</name>
    <dbReference type="NCBI Taxonomy" id="99883"/>
    <lineage>
        <taxon>Eukaryota</taxon>
        <taxon>Metazoa</taxon>
        <taxon>Chordata</taxon>
        <taxon>Craniata</taxon>
        <taxon>Vertebrata</taxon>
        <taxon>Euteleostomi</taxon>
        <taxon>Actinopterygii</taxon>
        <taxon>Neopterygii</taxon>
        <taxon>Teleostei</taxon>
        <taxon>Neoteleostei</taxon>
        <taxon>Acanthomorphata</taxon>
        <taxon>Eupercaria</taxon>
        <taxon>Tetraodontiformes</taxon>
        <taxon>Tetradontoidea</taxon>
        <taxon>Tetraodontidae</taxon>
        <taxon>Tetraodon</taxon>
    </lineage>
</organism>
<keyword evidence="1 2" id="KW-0808">Transferase</keyword>
<sequence>MVHYSSEVLLREVCDSESGHNLPTVLVEITATVLDQEDDDDGHLLALQIIRDLVDKGGDVFLDQLARLGVINKVSTLAGPASDDENEDESKPEKREPGRRIRQLRFLQTAFGRLLADPRNAHPLFCAALPLAAESRSEFLEKLQRARSQVKPVTSSQPILSTVAPTKLTVGNWSLTCLKEGEIAIHNSDGQQATILKEDLPGFVFESNRGTKHSFTAETSLGSEFVTGWTGKRGRKLKSKLEKTKQKVKSMARELYDDHFKAVESMPRGVVVTLRNISTQLESAWELHTNRQCVEGENTWRDLMKTALENLIVVLKDENTISPYEMCSSGLVQALFTVLNNVSVPRLLLHPQGNAYLCTCTTLPALCTTCK</sequence>
<dbReference type="PANTHER" id="PTHR45670:SF1">
    <property type="entry name" value="E3 UBIQUITIN-PROTEIN LIGASE HECTD1"/>
    <property type="match status" value="1"/>
</dbReference>
<dbReference type="EMBL" id="CAAE01007089">
    <property type="protein sequence ID" value="CAF89646.1"/>
    <property type="molecule type" value="Genomic_DNA"/>
</dbReference>